<keyword evidence="3" id="KW-1185">Reference proteome</keyword>
<evidence type="ECO:0000256" key="1">
    <source>
        <dbReference type="SAM" id="MobiDB-lite"/>
    </source>
</evidence>
<organism evidence="2 3">
    <name type="scientific">Brassica cretica</name>
    <name type="common">Mustard</name>
    <dbReference type="NCBI Taxonomy" id="69181"/>
    <lineage>
        <taxon>Eukaryota</taxon>
        <taxon>Viridiplantae</taxon>
        <taxon>Streptophyta</taxon>
        <taxon>Embryophyta</taxon>
        <taxon>Tracheophyta</taxon>
        <taxon>Spermatophyta</taxon>
        <taxon>Magnoliopsida</taxon>
        <taxon>eudicotyledons</taxon>
        <taxon>Gunneridae</taxon>
        <taxon>Pentapetalae</taxon>
        <taxon>rosids</taxon>
        <taxon>malvids</taxon>
        <taxon>Brassicales</taxon>
        <taxon>Brassicaceae</taxon>
        <taxon>Brassiceae</taxon>
        <taxon>Brassica</taxon>
    </lineage>
</organism>
<feature type="region of interest" description="Disordered" evidence="1">
    <location>
        <begin position="388"/>
        <end position="408"/>
    </location>
</feature>
<evidence type="ECO:0000313" key="2">
    <source>
        <dbReference type="EMBL" id="KAF3534932.1"/>
    </source>
</evidence>
<feature type="region of interest" description="Disordered" evidence="1">
    <location>
        <begin position="117"/>
        <end position="146"/>
    </location>
</feature>
<name>A0ABQ7BRJ7_BRACR</name>
<reference evidence="2 3" key="1">
    <citation type="journal article" date="2020" name="BMC Genomics">
        <title>Intraspecific diversification of the crop wild relative Brassica cretica Lam. using demographic model selection.</title>
        <authorList>
            <person name="Kioukis A."/>
            <person name="Michalopoulou V.A."/>
            <person name="Briers L."/>
            <person name="Pirintsos S."/>
            <person name="Studholme D.J."/>
            <person name="Pavlidis P."/>
            <person name="Sarris P.F."/>
        </authorList>
    </citation>
    <scope>NUCLEOTIDE SEQUENCE [LARGE SCALE GENOMIC DNA]</scope>
    <source>
        <strain evidence="3">cv. PFS-1207/04</strain>
    </source>
</reference>
<protein>
    <submittedName>
        <fullName evidence="2">Uncharacterized protein</fullName>
    </submittedName>
</protein>
<accession>A0ABQ7BRJ7</accession>
<gene>
    <name evidence="2" type="ORF">DY000_02041364</name>
</gene>
<dbReference type="EMBL" id="QGKV02001507">
    <property type="protein sequence ID" value="KAF3534932.1"/>
    <property type="molecule type" value="Genomic_DNA"/>
</dbReference>
<sequence>MRIEEHDEDYEEEQVIEYRAILDEEDGLLHHSSWKRNAPSIDRTISTSINTHPHQTSRQRTSTDIAYYPSIDTRVDRAREGYYSTGSWANYHHHERYAVETTIHEPGVDNLFMQQHNSPAHQQKKSRQHTQPSIDINPPSSIDIRPEFGKRAYDRDGTRRFHWEEKDEYGVYKDEQGHARDVDGHIIRVSKDDIRSILERTSRDEHNYLCLPEHARLFTQTKLVPEIYTKDEMNEMFYGVCGAQEKNEGDFQMKLDGVYYPLNDNISWLTTFMEEMRQDIARIQTQRAAEATAPPSIDRHHSTSIDDDLTHSNPMKPQPDSYNRAEIDQLVEGIYRTLETTEERLDRRCDDIYFPIDLTMRSLTSQIEAIQREIIEILRYISRRPEASASIDRRNNKSTDSHRRTSVDKATNRCRLVQKMKSYMSDPHNHGEEISDDAYTTLMRHQFNVESLGDGLQKMENTTASMKNKWRIGDEAIRDFTGTKADLQPN</sequence>
<feature type="region of interest" description="Disordered" evidence="1">
    <location>
        <begin position="284"/>
        <end position="321"/>
    </location>
</feature>
<evidence type="ECO:0000313" key="3">
    <source>
        <dbReference type="Proteomes" id="UP000266723"/>
    </source>
</evidence>
<comment type="caution">
    <text evidence="2">The sequence shown here is derived from an EMBL/GenBank/DDBJ whole genome shotgun (WGS) entry which is preliminary data.</text>
</comment>
<proteinExistence type="predicted"/>
<dbReference type="Proteomes" id="UP000266723">
    <property type="component" value="Unassembled WGS sequence"/>
</dbReference>
<feature type="compositionally biased region" description="Basic and acidic residues" evidence="1">
    <location>
        <begin position="297"/>
        <end position="310"/>
    </location>
</feature>
<feature type="compositionally biased region" description="Low complexity" evidence="1">
    <location>
        <begin position="132"/>
        <end position="143"/>
    </location>
</feature>